<dbReference type="GO" id="GO:0003677">
    <property type="term" value="F:DNA binding"/>
    <property type="evidence" value="ECO:0007669"/>
    <property type="project" value="UniProtKB-KW"/>
</dbReference>
<keyword evidence="2" id="KW-0175">Coiled coil</keyword>
<dbReference type="CDD" id="cd00090">
    <property type="entry name" value="HTH_ARSR"/>
    <property type="match status" value="1"/>
</dbReference>
<name>A0AAU8ID81_9BACL</name>
<gene>
    <name evidence="4" type="ORF">ABNN70_10780</name>
</gene>
<dbReference type="SMART" id="SM00418">
    <property type="entry name" value="HTH_ARSR"/>
    <property type="match status" value="1"/>
</dbReference>
<dbReference type="Pfam" id="PF01022">
    <property type="entry name" value="HTH_5"/>
    <property type="match status" value="1"/>
</dbReference>
<keyword evidence="1" id="KW-0238">DNA-binding</keyword>
<feature type="domain" description="HTH arsR-type" evidence="3">
    <location>
        <begin position="11"/>
        <end position="78"/>
    </location>
</feature>
<protein>
    <submittedName>
        <fullName evidence="4">Helix-turn-helix domain-containing protein</fullName>
    </submittedName>
</protein>
<dbReference type="PANTHER" id="PTHR38600">
    <property type="entry name" value="TRANSCRIPTIONAL REGULATORY PROTEIN"/>
    <property type="match status" value="1"/>
</dbReference>
<dbReference type="EMBL" id="CP159510">
    <property type="protein sequence ID" value="XCJ16172.1"/>
    <property type="molecule type" value="Genomic_DNA"/>
</dbReference>
<dbReference type="InterPro" id="IPR036390">
    <property type="entry name" value="WH_DNA-bd_sf"/>
</dbReference>
<organism evidence="4">
    <name type="scientific">Sporolactobacillus sp. Y61</name>
    <dbReference type="NCBI Taxonomy" id="3160863"/>
    <lineage>
        <taxon>Bacteria</taxon>
        <taxon>Bacillati</taxon>
        <taxon>Bacillota</taxon>
        <taxon>Bacilli</taxon>
        <taxon>Bacillales</taxon>
        <taxon>Sporolactobacillaceae</taxon>
        <taxon>Sporolactobacillus</taxon>
    </lineage>
</organism>
<dbReference type="InterPro" id="IPR001845">
    <property type="entry name" value="HTH_ArsR_DNA-bd_dom"/>
</dbReference>
<evidence type="ECO:0000313" key="4">
    <source>
        <dbReference type="EMBL" id="XCJ16172.1"/>
    </source>
</evidence>
<dbReference type="Gene3D" id="1.10.10.10">
    <property type="entry name" value="Winged helix-like DNA-binding domain superfamily/Winged helix DNA-binding domain"/>
    <property type="match status" value="1"/>
</dbReference>
<dbReference type="SUPFAM" id="SSF46785">
    <property type="entry name" value="Winged helix' DNA-binding domain"/>
    <property type="match status" value="1"/>
</dbReference>
<accession>A0AAU8ID81</accession>
<dbReference type="PANTHER" id="PTHR38600:SF2">
    <property type="entry name" value="SLL0088 PROTEIN"/>
    <property type="match status" value="1"/>
</dbReference>
<proteinExistence type="predicted"/>
<feature type="coiled-coil region" evidence="2">
    <location>
        <begin position="107"/>
        <end position="134"/>
    </location>
</feature>
<dbReference type="GO" id="GO:0003700">
    <property type="term" value="F:DNA-binding transcription factor activity"/>
    <property type="evidence" value="ECO:0007669"/>
    <property type="project" value="InterPro"/>
</dbReference>
<reference evidence="4" key="1">
    <citation type="submission" date="2024-06" db="EMBL/GenBank/DDBJ databases">
        <authorList>
            <person name="Fan A."/>
            <person name="Zhang F.Y."/>
            <person name="Zhang L."/>
        </authorList>
    </citation>
    <scope>NUCLEOTIDE SEQUENCE</scope>
    <source>
        <strain evidence="4">Y61</strain>
    </source>
</reference>
<evidence type="ECO:0000259" key="3">
    <source>
        <dbReference type="SMART" id="SM00418"/>
    </source>
</evidence>
<dbReference type="InterPro" id="IPR011991">
    <property type="entry name" value="ArsR-like_HTH"/>
</dbReference>
<evidence type="ECO:0000256" key="1">
    <source>
        <dbReference type="ARBA" id="ARBA00023125"/>
    </source>
</evidence>
<dbReference type="AlphaFoldDB" id="A0AAU8ID81"/>
<dbReference type="RefSeq" id="WP_129929529.1">
    <property type="nucleotide sequence ID" value="NZ_CP159510.1"/>
</dbReference>
<dbReference type="InterPro" id="IPR036388">
    <property type="entry name" value="WH-like_DNA-bd_sf"/>
</dbReference>
<sequence length="184" mass="21633">MENIYYIQDLEQLRVLSDPLRVKILWSFNGKEKTGKMLADEFQMAPSKIRYHLTELERVGLVEVVRTELKNGIQQKFYLPVAETFSLEKMASLLNGEDVSQLDDAIKESAFLSLEELRQKLTEAKLRKHEMIQIPYTVRLTKEEKRAVADKLMDIYQLLKRASKRRTDEPVEECYLNLTMFPME</sequence>
<evidence type="ECO:0000256" key="2">
    <source>
        <dbReference type="SAM" id="Coils"/>
    </source>
</evidence>